<reference evidence="1" key="1">
    <citation type="journal article" date="2020" name="Nature">
        <title>Giant virus diversity and host interactions through global metagenomics.</title>
        <authorList>
            <person name="Schulz F."/>
            <person name="Roux S."/>
            <person name="Paez-Espino D."/>
            <person name="Jungbluth S."/>
            <person name="Walsh D.A."/>
            <person name="Denef V.J."/>
            <person name="McMahon K.D."/>
            <person name="Konstantinidis K.T."/>
            <person name="Eloe-Fadrosh E.A."/>
            <person name="Kyrpides N.C."/>
            <person name="Woyke T."/>
        </authorList>
    </citation>
    <scope>NUCLEOTIDE SEQUENCE</scope>
    <source>
        <strain evidence="1">GVMAG-S-1040241-154</strain>
    </source>
</reference>
<organism evidence="1">
    <name type="scientific">viral metagenome</name>
    <dbReference type="NCBI Taxonomy" id="1070528"/>
    <lineage>
        <taxon>unclassified sequences</taxon>
        <taxon>metagenomes</taxon>
        <taxon>organismal metagenomes</taxon>
    </lineage>
</organism>
<accession>A0A6C0JRL4</accession>
<name>A0A6C0JRL4_9ZZZZ</name>
<sequence length="295" mass="35025">MSKIVEEYHDAEEYISDDKICDFDINKYIIHYIDDNKYLVKLTAKQFARFCDPWVYNRKINTEKVGELKEQFKVFDKNTSPIWNVSLVFDKYTHKPKDNIPKYIKILDGQHRWQLVKDLLEDGEIDINYEIYATCYLINYCEEKNKNITTELFKKINNNTPLCIDDIPDTRIQELVDKIIEDKELNPNKEGIKVGIAQSTAHEPAIHKKELFNILNTHSKSFSHLSQDEIIVNIRLIKNRIMLKDFKDIYHKCDTNEKRYKKAESVDFWLGLKSSKKFSPEQWVLFISNPQEFGK</sequence>
<dbReference type="EMBL" id="MN740684">
    <property type="protein sequence ID" value="QHU07330.1"/>
    <property type="molecule type" value="Genomic_DNA"/>
</dbReference>
<evidence type="ECO:0000313" key="1">
    <source>
        <dbReference type="EMBL" id="QHU07330.1"/>
    </source>
</evidence>
<proteinExistence type="predicted"/>
<protein>
    <submittedName>
        <fullName evidence="1">Uncharacterized protein</fullName>
    </submittedName>
</protein>
<dbReference type="AlphaFoldDB" id="A0A6C0JRL4"/>